<keyword evidence="10 15" id="KW-1278">Translocase</keyword>
<evidence type="ECO:0000256" key="6">
    <source>
        <dbReference type="ARBA" id="ARBA00022741"/>
    </source>
</evidence>
<dbReference type="InterPro" id="IPR059000">
    <property type="entry name" value="ATPase_P-type_domA"/>
</dbReference>
<evidence type="ECO:0000256" key="15">
    <source>
        <dbReference type="RuleBase" id="RU362083"/>
    </source>
</evidence>
<keyword evidence="15" id="KW-0813">Transport</keyword>
<dbReference type="InterPro" id="IPR044492">
    <property type="entry name" value="P_typ_ATPase_HD_dom"/>
</dbReference>
<dbReference type="AlphaFoldDB" id="A0A9R0JDX4"/>
<dbReference type="CDD" id="cd02076">
    <property type="entry name" value="P-type_ATPase_H"/>
    <property type="match status" value="1"/>
</dbReference>
<dbReference type="SUPFAM" id="SSF81653">
    <property type="entry name" value="Calcium ATPase, transduction domain A"/>
    <property type="match status" value="1"/>
</dbReference>
<dbReference type="NCBIfam" id="TIGR01494">
    <property type="entry name" value="ATPase_P-type"/>
    <property type="match status" value="2"/>
</dbReference>
<keyword evidence="4 15" id="KW-0812">Transmembrane</keyword>
<evidence type="ECO:0000313" key="21">
    <source>
        <dbReference type="RefSeq" id="XP_056693437.1"/>
    </source>
</evidence>
<dbReference type="FunFam" id="2.70.150.10:FF:000004">
    <property type="entry name" value="Plasma membrane ATPase"/>
    <property type="match status" value="1"/>
</dbReference>
<keyword evidence="11 15" id="KW-1133">Transmembrane helix</keyword>
<dbReference type="Gene3D" id="2.70.150.10">
    <property type="entry name" value="Calcium-transporting ATPase, cytoplasmic transduction domain A"/>
    <property type="match status" value="1"/>
</dbReference>
<dbReference type="OrthoDB" id="116380at2759"/>
<dbReference type="SFLD" id="SFLDS00003">
    <property type="entry name" value="Haloacid_Dehalogenase"/>
    <property type="match status" value="1"/>
</dbReference>
<keyword evidence="8 15" id="KW-0067">ATP-binding</keyword>
<dbReference type="Gene3D" id="3.40.50.1000">
    <property type="entry name" value="HAD superfamily/HAD-like"/>
    <property type="match status" value="1"/>
</dbReference>
<evidence type="ECO:0000256" key="8">
    <source>
        <dbReference type="ARBA" id="ARBA00022840"/>
    </source>
</evidence>
<comment type="catalytic activity">
    <reaction evidence="14 15">
        <text>ATP + H2O + H(+)(in) = ADP + phosphate + 2 H(+)(out)</text>
        <dbReference type="Rhea" id="RHEA:20852"/>
        <dbReference type="ChEBI" id="CHEBI:15377"/>
        <dbReference type="ChEBI" id="CHEBI:15378"/>
        <dbReference type="ChEBI" id="CHEBI:30616"/>
        <dbReference type="ChEBI" id="CHEBI:43474"/>
        <dbReference type="ChEBI" id="CHEBI:456216"/>
        <dbReference type="EC" id="7.1.2.1"/>
    </reaction>
</comment>
<evidence type="ECO:0000256" key="2">
    <source>
        <dbReference type="ARBA" id="ARBA00008804"/>
    </source>
</evidence>
<sequence>MASKLEEACEAAEDLDLENVPIEEVFVSLQCTRNGLTSQEVEQRILKYGYNKLEEKKENKILKFLGFMWNPLSWVMEAAAIMAIALAHGGGKGPDYPDFIGIVVLLLVNSTISYIEENNAGNAAAALMARLAPKAKVQRDGSWNEEDAARLVPGDIISIKLGDIVPADARLLNGDPLKIDQSALTGESLPVTKHPGSQVYSGSTCKQGEIEAVVIATGINTFFGKAAHLVENTHHVGHFQKVLTSIGNFCICSIAVGMLIEIIVIYALHQRPYRVGIDNLLVLLIGGIPIAMPTVLSVTMAIGSHRLAQQGAITKRMTAIEEMAGMDVLCSDKTGTLTLNKLTVDKNLIEVFSKGVDKDMVVLMSARASRIENQDAIDGAIVSMLSDPKQARAGIKEVHFLPFNPTDKRTALTYTDEAGKMHRVSKGAPEEILALAHNKTEIERRVHTVIDNFANRGLRSLGVARQEVPEGTQESLGGPWEFVALLPLFDPPRHDSAETIRRALDLGVSVKMITGDQLAIAKETGRRLGMGTNMYPSSAILGDNKDNRNPDMPPVQELIESADGFAGVFPEHKYNIVKILQERKHIVGMTGDGVNDAPALKRADIGIAVDDSTDAARSASDIVLTEPGLSVIISAVLTSRSIFQRMKNYTIYAVSITIRIVLGFMLLCVVWKFDFPPFMILVIAVLNDGTIMTISKDRVKPSPSPDRWNLKEIFATGIALGSYLATMTVVFYWAAYDTSFFAQKFGVRDMNQYKHNLSAPGVEKDLKERMASAVYLQVSIISQALIFVTRARGWSFTERPGFLLVVAFLIAQLIASIISAEASWQIAGIRKIGWGWTGVIWLYNIVTYMFLDPLKFAVRYALSGRAWHHMFNEKTAFTDKKSFGKGEREAAWAADRWTERGGGNSEDMRGLFSDRHSFRELNSMAEEARRRADIARLREQQSGRSQDKPQPSN</sequence>
<dbReference type="NCBIfam" id="TIGR01647">
    <property type="entry name" value="ATPase-IIIA_H"/>
    <property type="match status" value="1"/>
</dbReference>
<dbReference type="RefSeq" id="XP_056693437.1">
    <property type="nucleotide sequence ID" value="XM_056837459.1"/>
</dbReference>
<feature type="transmembrane region" description="Helical" evidence="15">
    <location>
        <begin position="801"/>
        <end position="820"/>
    </location>
</feature>
<evidence type="ECO:0000256" key="4">
    <source>
        <dbReference type="ARBA" id="ARBA00022692"/>
    </source>
</evidence>
<organism evidence="17 19">
    <name type="scientific">Spinacia oleracea</name>
    <name type="common">Spinach</name>
    <dbReference type="NCBI Taxonomy" id="3562"/>
    <lineage>
        <taxon>Eukaryota</taxon>
        <taxon>Viridiplantae</taxon>
        <taxon>Streptophyta</taxon>
        <taxon>Embryophyta</taxon>
        <taxon>Tracheophyta</taxon>
        <taxon>Spermatophyta</taxon>
        <taxon>Magnoliopsida</taxon>
        <taxon>eudicotyledons</taxon>
        <taxon>Gunneridae</taxon>
        <taxon>Pentapetalae</taxon>
        <taxon>Caryophyllales</taxon>
        <taxon>Chenopodiaceae</taxon>
        <taxon>Chenopodioideae</taxon>
        <taxon>Anserineae</taxon>
        <taxon>Spinacia</taxon>
    </lineage>
</organism>
<reference evidence="17" key="1">
    <citation type="journal article" date="2021" name="Nat. Commun.">
        <title>Genomic analyses provide insights into spinach domestication and the genetic basis of agronomic traits.</title>
        <authorList>
            <person name="Cai X."/>
            <person name="Sun X."/>
            <person name="Xu C."/>
            <person name="Sun H."/>
            <person name="Wang X."/>
            <person name="Ge C."/>
            <person name="Zhang Z."/>
            <person name="Wang Q."/>
            <person name="Fei Z."/>
            <person name="Jiao C."/>
            <person name="Wang Q."/>
        </authorList>
    </citation>
    <scope>NUCLEOTIDE SEQUENCE [LARGE SCALE GENOMIC DNA]</scope>
    <source>
        <strain evidence="17">cv. Varoflay</strain>
    </source>
</reference>
<dbReference type="FunFam" id="3.40.1110.10:FF:000004">
    <property type="entry name" value="Plasma membrane ATPase"/>
    <property type="match status" value="1"/>
</dbReference>
<dbReference type="GO" id="GO:0046872">
    <property type="term" value="F:metal ion binding"/>
    <property type="evidence" value="ECO:0007669"/>
    <property type="project" value="UniProtKB-KW"/>
</dbReference>
<dbReference type="EC" id="7.1.2.1" evidence="15"/>
<dbReference type="KEGG" id="soe:110803922"/>
<comment type="subcellular location">
    <subcellularLocation>
        <location evidence="15">Cell membrane</location>
        <topology evidence="15">Multi-pass membrane protein</topology>
    </subcellularLocation>
    <subcellularLocation>
        <location evidence="1">Membrane</location>
        <topology evidence="1">Multi-pass membrane protein</topology>
    </subcellularLocation>
</comment>
<feature type="transmembrane region" description="Helical" evidence="15">
    <location>
        <begin position="714"/>
        <end position="735"/>
    </location>
</feature>
<feature type="transmembrane region" description="Helical" evidence="15">
    <location>
        <begin position="99"/>
        <end position="115"/>
    </location>
</feature>
<dbReference type="Gene3D" id="1.20.1110.10">
    <property type="entry name" value="Calcium-transporting ATPase, transmembrane domain"/>
    <property type="match status" value="1"/>
</dbReference>
<evidence type="ECO:0000256" key="14">
    <source>
        <dbReference type="ARBA" id="ARBA00048122"/>
    </source>
</evidence>
<keyword evidence="9 15" id="KW-0460">Magnesium</keyword>
<evidence type="ECO:0000256" key="1">
    <source>
        <dbReference type="ARBA" id="ARBA00004141"/>
    </source>
</evidence>
<keyword evidence="13 15" id="KW-0472">Membrane</keyword>
<feature type="transmembrane region" description="Helical" evidence="15">
    <location>
        <begin position="832"/>
        <end position="851"/>
    </location>
</feature>
<accession>A0A9R0JDX4</accession>
<evidence type="ECO:0000256" key="3">
    <source>
        <dbReference type="ARBA" id="ARBA00022553"/>
    </source>
</evidence>
<evidence type="ECO:0000313" key="19">
    <source>
        <dbReference type="RefSeq" id="XP_021865158.1"/>
    </source>
</evidence>
<dbReference type="RefSeq" id="XP_056693436.1">
    <property type="nucleotide sequence ID" value="XM_056837458.1"/>
</dbReference>
<evidence type="ECO:0000256" key="12">
    <source>
        <dbReference type="ARBA" id="ARBA00023065"/>
    </source>
</evidence>
<dbReference type="InterPro" id="IPR023214">
    <property type="entry name" value="HAD_sf"/>
</dbReference>
<dbReference type="RefSeq" id="XP_021865158.1">
    <property type="nucleotide sequence ID" value="XM_022009466.1"/>
</dbReference>
<dbReference type="InterPro" id="IPR023299">
    <property type="entry name" value="ATPase_P-typ_cyto_dom_N"/>
</dbReference>
<dbReference type="PROSITE" id="PS00154">
    <property type="entry name" value="ATPASE_E1_E2"/>
    <property type="match status" value="1"/>
</dbReference>
<dbReference type="Gene3D" id="6.10.140.890">
    <property type="match status" value="1"/>
</dbReference>
<dbReference type="SUPFAM" id="SSF56784">
    <property type="entry name" value="HAD-like"/>
    <property type="match status" value="1"/>
</dbReference>
<dbReference type="PRINTS" id="PR00119">
    <property type="entry name" value="CATATPASE"/>
</dbReference>
<dbReference type="GeneID" id="110803922"/>
<reference evidence="18 19" key="2">
    <citation type="submission" date="2025-04" db="UniProtKB">
        <authorList>
            <consortium name="RefSeq"/>
        </authorList>
    </citation>
    <scope>IDENTIFICATION</scope>
    <source>
        <tissue evidence="20 21">Leaf</tissue>
    </source>
</reference>
<evidence type="ECO:0000256" key="9">
    <source>
        <dbReference type="ARBA" id="ARBA00022842"/>
    </source>
</evidence>
<evidence type="ECO:0000259" key="16">
    <source>
        <dbReference type="SMART" id="SM00831"/>
    </source>
</evidence>
<dbReference type="GO" id="GO:0005886">
    <property type="term" value="C:plasma membrane"/>
    <property type="evidence" value="ECO:0000318"/>
    <property type="project" value="GO_Central"/>
</dbReference>
<feature type="transmembrane region" description="Helical" evidence="15">
    <location>
        <begin position="64"/>
        <end position="87"/>
    </location>
</feature>
<keyword evidence="6 15" id="KW-0547">Nucleotide-binding</keyword>
<keyword evidence="7 15" id="KW-0375">Hydrogen ion transport</keyword>
<dbReference type="SFLD" id="SFLDG00002">
    <property type="entry name" value="C1.7:_P-type_atpase_like"/>
    <property type="match status" value="1"/>
</dbReference>
<dbReference type="InterPro" id="IPR001757">
    <property type="entry name" value="P_typ_ATPase"/>
</dbReference>
<dbReference type="SFLD" id="SFLDF00027">
    <property type="entry name" value="p-type_atpase"/>
    <property type="match status" value="1"/>
</dbReference>
<evidence type="ECO:0000256" key="11">
    <source>
        <dbReference type="ARBA" id="ARBA00022989"/>
    </source>
</evidence>
<dbReference type="PANTHER" id="PTHR42861">
    <property type="entry name" value="CALCIUM-TRANSPORTING ATPASE"/>
    <property type="match status" value="1"/>
</dbReference>
<proteinExistence type="inferred from homology"/>
<dbReference type="GO" id="GO:0120029">
    <property type="term" value="P:proton export across plasma membrane"/>
    <property type="evidence" value="ECO:0007669"/>
    <property type="project" value="UniProtKB-UniRule"/>
</dbReference>
<dbReference type="Gene3D" id="3.40.1110.10">
    <property type="entry name" value="Calcium-transporting ATPase, cytoplasmic domain N"/>
    <property type="match status" value="1"/>
</dbReference>
<dbReference type="RefSeq" id="XP_021865157.1">
    <property type="nucleotide sequence ID" value="XM_022009465.1"/>
</dbReference>
<dbReference type="SMART" id="SM00831">
    <property type="entry name" value="Cation_ATPase_N"/>
    <property type="match status" value="1"/>
</dbReference>
<dbReference type="InterPro" id="IPR006534">
    <property type="entry name" value="P-type_ATPase_IIIA"/>
</dbReference>
<dbReference type="InterPro" id="IPR036412">
    <property type="entry name" value="HAD-like_sf"/>
</dbReference>
<keyword evidence="3" id="KW-0597">Phosphoprotein</keyword>
<evidence type="ECO:0000313" key="18">
    <source>
        <dbReference type="RefSeq" id="XP_021865157.1"/>
    </source>
</evidence>
<evidence type="ECO:0000256" key="5">
    <source>
        <dbReference type="ARBA" id="ARBA00022723"/>
    </source>
</evidence>
<comment type="similarity">
    <text evidence="2 15">Belongs to the cation transport ATPase (P-type) (TC 3.A.3) family. Type IIIA subfamily.</text>
</comment>
<evidence type="ECO:0000256" key="13">
    <source>
        <dbReference type="ARBA" id="ARBA00023136"/>
    </source>
</evidence>
<protein>
    <recommendedName>
        <fullName evidence="15">Plasma membrane ATPase</fullName>
        <ecNumber evidence="15">7.1.2.1</ecNumber>
    </recommendedName>
</protein>
<dbReference type="GO" id="GO:0016887">
    <property type="term" value="F:ATP hydrolysis activity"/>
    <property type="evidence" value="ECO:0007669"/>
    <property type="project" value="InterPro"/>
</dbReference>
<dbReference type="SUPFAM" id="SSF81665">
    <property type="entry name" value="Calcium ATPase, transmembrane domain M"/>
    <property type="match status" value="1"/>
</dbReference>
<evidence type="ECO:0000313" key="17">
    <source>
        <dbReference type="Proteomes" id="UP000813463"/>
    </source>
</evidence>
<feature type="domain" description="Cation-transporting P-type ATPase N-terminal" evidence="16">
    <location>
        <begin position="16"/>
        <end position="88"/>
    </location>
</feature>
<dbReference type="Proteomes" id="UP000813463">
    <property type="component" value="Chromosome 2"/>
</dbReference>
<dbReference type="InterPro" id="IPR008250">
    <property type="entry name" value="ATPase_P-typ_transduc_dom_A_sf"/>
</dbReference>
<dbReference type="GO" id="GO:1902600">
    <property type="term" value="P:proton transmembrane transport"/>
    <property type="evidence" value="ECO:0000318"/>
    <property type="project" value="GO_Central"/>
</dbReference>
<name>A0A9R0JDX4_SPIOL</name>
<evidence type="ECO:0000256" key="7">
    <source>
        <dbReference type="ARBA" id="ARBA00022781"/>
    </source>
</evidence>
<feature type="transmembrane region" description="Helical" evidence="15">
    <location>
        <begin position="280"/>
        <end position="302"/>
    </location>
</feature>
<feature type="transmembrane region" description="Helical" evidence="15">
    <location>
        <begin position="246"/>
        <end position="268"/>
    </location>
</feature>
<dbReference type="PRINTS" id="PR00120">
    <property type="entry name" value="HATPASE"/>
</dbReference>
<dbReference type="FunFam" id="3.40.50.1000:FF:000211">
    <property type="entry name" value="Plasma membrane ATPase"/>
    <property type="match status" value="1"/>
</dbReference>
<gene>
    <name evidence="18 19 20 21" type="primary">LOC110803922</name>
</gene>
<dbReference type="Pfam" id="PF00122">
    <property type="entry name" value="E1-E2_ATPase"/>
    <property type="match status" value="1"/>
</dbReference>
<dbReference type="GO" id="GO:0008553">
    <property type="term" value="F:P-type proton-exporting transporter activity"/>
    <property type="evidence" value="ECO:0000318"/>
    <property type="project" value="GO_Central"/>
</dbReference>
<feature type="transmembrane region" description="Helical" evidence="15">
    <location>
        <begin position="649"/>
        <end position="672"/>
    </location>
</feature>
<keyword evidence="12 15" id="KW-0406">Ion transport</keyword>
<dbReference type="GO" id="GO:0051453">
    <property type="term" value="P:regulation of intracellular pH"/>
    <property type="evidence" value="ECO:0000318"/>
    <property type="project" value="GO_Central"/>
</dbReference>
<evidence type="ECO:0000313" key="20">
    <source>
        <dbReference type="RefSeq" id="XP_056693436.1"/>
    </source>
</evidence>
<dbReference type="Pfam" id="PF00690">
    <property type="entry name" value="Cation_ATPase_N"/>
    <property type="match status" value="1"/>
</dbReference>
<dbReference type="InterPro" id="IPR004014">
    <property type="entry name" value="ATPase_P-typ_cation-transptr_N"/>
</dbReference>
<keyword evidence="17" id="KW-1185">Reference proteome</keyword>
<keyword evidence="5" id="KW-0479">Metal-binding</keyword>
<dbReference type="InterPro" id="IPR018303">
    <property type="entry name" value="ATPase_P-typ_P_site"/>
</dbReference>
<dbReference type="InterPro" id="IPR023298">
    <property type="entry name" value="ATPase_P-typ_TM_dom_sf"/>
</dbReference>
<dbReference type="GO" id="GO:0005524">
    <property type="term" value="F:ATP binding"/>
    <property type="evidence" value="ECO:0007669"/>
    <property type="project" value="UniProtKB-UniRule"/>
</dbReference>
<dbReference type="Pfam" id="PF00702">
    <property type="entry name" value="Hydrolase"/>
    <property type="match status" value="1"/>
</dbReference>
<evidence type="ECO:0000256" key="10">
    <source>
        <dbReference type="ARBA" id="ARBA00022967"/>
    </source>
</evidence>